<keyword evidence="2" id="KW-1185">Reference proteome</keyword>
<protein>
    <submittedName>
        <fullName evidence="1">Uncharacterized protein</fullName>
    </submittedName>
</protein>
<gene>
    <name evidence="1" type="ORF">FRZ44_38080</name>
</gene>
<name>A0A5J6MMT1_9PROT</name>
<sequence>MTIRGEVNLPRDTVTATVANGESLSDVVDLGGMSLTGIVMPADWDAADLTFQASPTGVGASFADLYDAAGTEITVSAAASIAIAIEPAAWAGLRYLKIRSGTSGSPVNQGADRALVLLVRPV</sequence>
<evidence type="ECO:0000313" key="2">
    <source>
        <dbReference type="Proteomes" id="UP000326202"/>
    </source>
</evidence>
<organism evidence="1 2">
    <name type="scientific">Hypericibacter terrae</name>
    <dbReference type="NCBI Taxonomy" id="2602015"/>
    <lineage>
        <taxon>Bacteria</taxon>
        <taxon>Pseudomonadati</taxon>
        <taxon>Pseudomonadota</taxon>
        <taxon>Alphaproteobacteria</taxon>
        <taxon>Rhodospirillales</taxon>
        <taxon>Dongiaceae</taxon>
        <taxon>Hypericibacter</taxon>
    </lineage>
</organism>
<dbReference type="AlphaFoldDB" id="A0A5J6MMT1"/>
<dbReference type="RefSeq" id="WP_151178654.1">
    <property type="nucleotide sequence ID" value="NZ_CP042906.1"/>
</dbReference>
<evidence type="ECO:0000313" key="1">
    <source>
        <dbReference type="EMBL" id="QEX18501.1"/>
    </source>
</evidence>
<reference evidence="1 2" key="1">
    <citation type="submission" date="2019-08" db="EMBL/GenBank/DDBJ databases">
        <title>Hyperibacter terrae gen. nov., sp. nov. and Hyperibacter viscosus sp. nov., two new members in the family Rhodospirillaceae isolated from the rhizosphere of Hypericum perforatum.</title>
        <authorList>
            <person name="Noviana Z."/>
        </authorList>
    </citation>
    <scope>NUCLEOTIDE SEQUENCE [LARGE SCALE GENOMIC DNA]</scope>
    <source>
        <strain evidence="1 2">R5913</strain>
    </source>
</reference>
<dbReference type="OrthoDB" id="8452171at2"/>
<dbReference type="Proteomes" id="UP000326202">
    <property type="component" value="Chromosome"/>
</dbReference>
<proteinExistence type="predicted"/>
<dbReference type="EMBL" id="CP042906">
    <property type="protein sequence ID" value="QEX18501.1"/>
    <property type="molecule type" value="Genomic_DNA"/>
</dbReference>
<accession>A0A5J6MMT1</accession>
<dbReference type="KEGG" id="htq:FRZ44_38080"/>